<accession>A0ACD1GJC5</accession>
<sequence>MRSTPFRLCAPILRSTPKCYLPAAATTARSTQFPRFIPTTHARKNATGMSDKPEGTKDMAQRPPYQHRSAEDFGEVKWRGKCQCGQVKYKLNKEKPLKAKFCHCRGCQMTHAAPFQWAAIFHKENLLFEKGAEGLAFYSSTNKTREYSLPTKVFCSWCRSPIMDEGRNVCLLFPESIECGDTDAERLEWRKAFEVE</sequence>
<protein>
    <submittedName>
        <fullName evidence="1">Uncharacterized protein</fullName>
    </submittedName>
</protein>
<proteinExistence type="predicted"/>
<evidence type="ECO:0000313" key="2">
    <source>
        <dbReference type="Proteomes" id="UP000249057"/>
    </source>
</evidence>
<dbReference type="EMBL" id="KZ825319">
    <property type="protein sequence ID" value="RAH49340.1"/>
    <property type="molecule type" value="Genomic_DNA"/>
</dbReference>
<dbReference type="Proteomes" id="UP000249057">
    <property type="component" value="Unassembled WGS sequence"/>
</dbReference>
<name>A0ACD1GJC5_9EURO</name>
<evidence type="ECO:0000313" key="1">
    <source>
        <dbReference type="EMBL" id="RAH49340.1"/>
    </source>
</evidence>
<keyword evidence="2" id="KW-1185">Reference proteome</keyword>
<gene>
    <name evidence="1" type="ORF">BO95DRAFT_439603</name>
</gene>
<reference evidence="1" key="1">
    <citation type="submission" date="2018-02" db="EMBL/GenBank/DDBJ databases">
        <title>The genomes of Aspergillus section Nigri reveals drivers in fungal speciation.</title>
        <authorList>
            <consortium name="DOE Joint Genome Institute"/>
            <person name="Vesth T.C."/>
            <person name="Nybo J."/>
            <person name="Theobald S."/>
            <person name="Brandl J."/>
            <person name="Frisvad J.C."/>
            <person name="Nielsen K.F."/>
            <person name="Lyhne E.K."/>
            <person name="Kogle M.E."/>
            <person name="Kuo A."/>
            <person name="Riley R."/>
            <person name="Clum A."/>
            <person name="Nolan M."/>
            <person name="Lipzen A."/>
            <person name="Salamov A."/>
            <person name="Henrissat B."/>
            <person name="Wiebenga A."/>
            <person name="De vries R.P."/>
            <person name="Grigoriev I.V."/>
            <person name="Mortensen U.H."/>
            <person name="Andersen M.R."/>
            <person name="Baker S.E."/>
        </authorList>
    </citation>
    <scope>NUCLEOTIDE SEQUENCE</scope>
    <source>
        <strain evidence="1">CBS 621.78</strain>
    </source>
</reference>
<organism evidence="1 2">
    <name type="scientific">Aspergillus brunneoviolaceus CBS 621.78</name>
    <dbReference type="NCBI Taxonomy" id="1450534"/>
    <lineage>
        <taxon>Eukaryota</taxon>
        <taxon>Fungi</taxon>
        <taxon>Dikarya</taxon>
        <taxon>Ascomycota</taxon>
        <taxon>Pezizomycotina</taxon>
        <taxon>Eurotiomycetes</taxon>
        <taxon>Eurotiomycetidae</taxon>
        <taxon>Eurotiales</taxon>
        <taxon>Aspergillaceae</taxon>
        <taxon>Aspergillus</taxon>
        <taxon>Aspergillus subgen. Circumdati</taxon>
    </lineage>
</organism>